<organism evidence="1">
    <name type="scientific">Sesamum radiatum</name>
    <name type="common">Black benniseed</name>
    <dbReference type="NCBI Taxonomy" id="300843"/>
    <lineage>
        <taxon>Eukaryota</taxon>
        <taxon>Viridiplantae</taxon>
        <taxon>Streptophyta</taxon>
        <taxon>Embryophyta</taxon>
        <taxon>Tracheophyta</taxon>
        <taxon>Spermatophyta</taxon>
        <taxon>Magnoliopsida</taxon>
        <taxon>eudicotyledons</taxon>
        <taxon>Gunneridae</taxon>
        <taxon>Pentapetalae</taxon>
        <taxon>asterids</taxon>
        <taxon>lamiids</taxon>
        <taxon>Lamiales</taxon>
        <taxon>Pedaliaceae</taxon>
        <taxon>Sesamum</taxon>
    </lineage>
</organism>
<evidence type="ECO:0000313" key="1">
    <source>
        <dbReference type="EMBL" id="KAL0392630.1"/>
    </source>
</evidence>
<accession>A0AAW2SJD5</accession>
<dbReference type="AlphaFoldDB" id="A0AAW2SJD5"/>
<reference evidence="1" key="2">
    <citation type="journal article" date="2024" name="Plant">
        <title>Genomic evolution and insights into agronomic trait innovations of Sesamum species.</title>
        <authorList>
            <person name="Miao H."/>
            <person name="Wang L."/>
            <person name="Qu L."/>
            <person name="Liu H."/>
            <person name="Sun Y."/>
            <person name="Le M."/>
            <person name="Wang Q."/>
            <person name="Wei S."/>
            <person name="Zheng Y."/>
            <person name="Lin W."/>
            <person name="Duan Y."/>
            <person name="Cao H."/>
            <person name="Xiong S."/>
            <person name="Wang X."/>
            <person name="Wei L."/>
            <person name="Li C."/>
            <person name="Ma Q."/>
            <person name="Ju M."/>
            <person name="Zhao R."/>
            <person name="Li G."/>
            <person name="Mu C."/>
            <person name="Tian Q."/>
            <person name="Mei H."/>
            <person name="Zhang T."/>
            <person name="Gao T."/>
            <person name="Zhang H."/>
        </authorList>
    </citation>
    <scope>NUCLEOTIDE SEQUENCE</scope>
    <source>
        <strain evidence="1">G02</strain>
    </source>
</reference>
<dbReference type="EMBL" id="JACGWJ010000010">
    <property type="protein sequence ID" value="KAL0392630.1"/>
    <property type="molecule type" value="Genomic_DNA"/>
</dbReference>
<protein>
    <submittedName>
        <fullName evidence="1">Uncharacterized protein</fullName>
    </submittedName>
</protein>
<proteinExistence type="predicted"/>
<reference evidence="1" key="1">
    <citation type="submission" date="2020-06" db="EMBL/GenBank/DDBJ databases">
        <authorList>
            <person name="Li T."/>
            <person name="Hu X."/>
            <person name="Zhang T."/>
            <person name="Song X."/>
            <person name="Zhang H."/>
            <person name="Dai N."/>
            <person name="Sheng W."/>
            <person name="Hou X."/>
            <person name="Wei L."/>
        </authorList>
    </citation>
    <scope>NUCLEOTIDE SEQUENCE</scope>
    <source>
        <strain evidence="1">G02</strain>
        <tissue evidence="1">Leaf</tissue>
    </source>
</reference>
<sequence length="60" mass="6496">MKDASDHGDGVTVPVVEKTAVPSPNAANENLNVDAESGKILAENNDLRPFLQIQCLLHWI</sequence>
<name>A0AAW2SJD5_SESRA</name>
<comment type="caution">
    <text evidence="1">The sequence shown here is derived from an EMBL/GenBank/DDBJ whole genome shotgun (WGS) entry which is preliminary data.</text>
</comment>
<gene>
    <name evidence="1" type="ORF">Sradi_2485800</name>
</gene>